<protein>
    <submittedName>
        <fullName evidence="4">LPS 1,2-glucosyltransferase</fullName>
    </submittedName>
</protein>
<proteinExistence type="predicted"/>
<dbReference type="EMBL" id="BJYS01000009">
    <property type="protein sequence ID" value="GEO03934.1"/>
    <property type="molecule type" value="Genomic_DNA"/>
</dbReference>
<dbReference type="InterPro" id="IPR002495">
    <property type="entry name" value="Glyco_trans_8"/>
</dbReference>
<keyword evidence="3" id="KW-0479">Metal-binding</keyword>
<dbReference type="RefSeq" id="WP_146896829.1">
    <property type="nucleotide sequence ID" value="NZ_BJYS01000009.1"/>
</dbReference>
<name>A0A512AW41_9BACT</name>
<evidence type="ECO:0000313" key="5">
    <source>
        <dbReference type="Proteomes" id="UP000321532"/>
    </source>
</evidence>
<keyword evidence="1" id="KW-0328">Glycosyltransferase</keyword>
<keyword evidence="5" id="KW-1185">Reference proteome</keyword>
<dbReference type="InterPro" id="IPR029044">
    <property type="entry name" value="Nucleotide-diphossugar_trans"/>
</dbReference>
<organism evidence="4 5">
    <name type="scientific">Adhaeribacter aerolatus</name>
    <dbReference type="NCBI Taxonomy" id="670289"/>
    <lineage>
        <taxon>Bacteria</taxon>
        <taxon>Pseudomonadati</taxon>
        <taxon>Bacteroidota</taxon>
        <taxon>Cytophagia</taxon>
        <taxon>Cytophagales</taxon>
        <taxon>Hymenobacteraceae</taxon>
        <taxon>Adhaeribacter</taxon>
    </lineage>
</organism>
<keyword evidence="2 4" id="KW-0808">Transferase</keyword>
<dbReference type="GO" id="GO:0046872">
    <property type="term" value="F:metal ion binding"/>
    <property type="evidence" value="ECO:0007669"/>
    <property type="project" value="UniProtKB-KW"/>
</dbReference>
<dbReference type="SUPFAM" id="SSF53448">
    <property type="entry name" value="Nucleotide-diphospho-sugar transferases"/>
    <property type="match status" value="1"/>
</dbReference>
<reference evidence="4 5" key="1">
    <citation type="submission" date="2019-07" db="EMBL/GenBank/DDBJ databases">
        <title>Whole genome shotgun sequence of Adhaeribacter aerolatus NBRC 106133.</title>
        <authorList>
            <person name="Hosoyama A."/>
            <person name="Uohara A."/>
            <person name="Ohji S."/>
            <person name="Ichikawa N."/>
        </authorList>
    </citation>
    <scope>NUCLEOTIDE SEQUENCE [LARGE SCALE GENOMIC DNA]</scope>
    <source>
        <strain evidence="4 5">NBRC 106133</strain>
    </source>
</reference>
<dbReference type="PANTHER" id="PTHR13778">
    <property type="entry name" value="GLYCOSYLTRANSFERASE 8 DOMAIN-CONTAINING PROTEIN"/>
    <property type="match status" value="1"/>
</dbReference>
<accession>A0A512AW41</accession>
<comment type="caution">
    <text evidence="4">The sequence shown here is derived from an EMBL/GenBank/DDBJ whole genome shotgun (WGS) entry which is preliminary data.</text>
</comment>
<dbReference type="Gene3D" id="3.90.550.10">
    <property type="entry name" value="Spore Coat Polysaccharide Biosynthesis Protein SpsA, Chain A"/>
    <property type="match status" value="1"/>
</dbReference>
<dbReference type="AlphaFoldDB" id="A0A512AW41"/>
<evidence type="ECO:0000313" key="4">
    <source>
        <dbReference type="EMBL" id="GEO03934.1"/>
    </source>
</evidence>
<dbReference type="OrthoDB" id="695971at2"/>
<gene>
    <name evidence="4" type="ORF">AAE02nite_15980</name>
</gene>
<evidence type="ECO:0000256" key="1">
    <source>
        <dbReference type="ARBA" id="ARBA00022676"/>
    </source>
</evidence>
<dbReference type="GO" id="GO:0016757">
    <property type="term" value="F:glycosyltransferase activity"/>
    <property type="evidence" value="ECO:0007669"/>
    <property type="project" value="UniProtKB-KW"/>
</dbReference>
<evidence type="ECO:0000256" key="2">
    <source>
        <dbReference type="ARBA" id="ARBA00022679"/>
    </source>
</evidence>
<dbReference type="InterPro" id="IPR050748">
    <property type="entry name" value="Glycosyltrans_8_dom-fam"/>
</dbReference>
<dbReference type="Proteomes" id="UP000321532">
    <property type="component" value="Unassembled WGS sequence"/>
</dbReference>
<dbReference type="PANTHER" id="PTHR13778:SF47">
    <property type="entry name" value="LIPOPOLYSACCHARIDE 1,3-GALACTOSYLTRANSFERASE"/>
    <property type="match status" value="1"/>
</dbReference>
<dbReference type="CDD" id="cd04194">
    <property type="entry name" value="GT8_A4GalT_like"/>
    <property type="match status" value="1"/>
</dbReference>
<sequence>MAEQENKIHIALAFDQNFIVPFYVLITSIFHNNKKNNIVLHAIAAGVDNREREKITRFVQENQSQIYFYELDKANVDALVLPDNVHFSAATYYRLFFPSLVPADIKKLLYIDTDTVVVGDLAELYRVNVDSVPAAAALDAKISLRPDLGISTKGHYFNAGVMLINTELWKSQHILEKALQFLNDFPEKIEWADQDALNALLQNNIVQVSNRFNITFYDIPKYLTRQEFDAFIKDKVIIHYTTQNKPWMMTCTNRLRYIYHYYLKLSPFATQQKYIDFKINKSYFLKYLKVRLKEFLIDNGVIRARTTASDSL</sequence>
<evidence type="ECO:0000256" key="3">
    <source>
        <dbReference type="ARBA" id="ARBA00022723"/>
    </source>
</evidence>
<dbReference type="Pfam" id="PF01501">
    <property type="entry name" value="Glyco_transf_8"/>
    <property type="match status" value="1"/>
</dbReference>